<reference evidence="1 2" key="1">
    <citation type="journal article" date="2024" name="Ann. Entomol. Soc. Am.">
        <title>Genomic analyses of the southern and eastern yellowjacket wasps (Hymenoptera: Vespidae) reveal evolutionary signatures of social life.</title>
        <authorList>
            <person name="Catto M.A."/>
            <person name="Caine P.B."/>
            <person name="Orr S.E."/>
            <person name="Hunt B.G."/>
            <person name="Goodisman M.A.D."/>
        </authorList>
    </citation>
    <scope>NUCLEOTIDE SEQUENCE [LARGE SCALE GENOMIC DNA]</scope>
    <source>
        <strain evidence="1">233</strain>
        <tissue evidence="1">Head and thorax</tissue>
    </source>
</reference>
<protein>
    <submittedName>
        <fullName evidence="1">Uncharacterized protein</fullName>
    </submittedName>
</protein>
<dbReference type="AlphaFoldDB" id="A0ABD1ZZ01"/>
<sequence>MTLVEVARVIVSNTGKVYALVRGDMILVIRKFLPANQNLYPKRKLLVARKFLPANQNSYAGHMICEEVAPEIAPITD</sequence>
<evidence type="ECO:0000313" key="2">
    <source>
        <dbReference type="Proteomes" id="UP001607302"/>
    </source>
</evidence>
<gene>
    <name evidence="1" type="ORF">V1478_017104</name>
</gene>
<keyword evidence="2" id="KW-1185">Reference proteome</keyword>
<proteinExistence type="predicted"/>
<name>A0ABD1ZZ01_VESSQ</name>
<organism evidence="1 2">
    <name type="scientific">Vespula squamosa</name>
    <name type="common">Southern yellow jacket</name>
    <name type="synonym">Wasp</name>
    <dbReference type="NCBI Taxonomy" id="30214"/>
    <lineage>
        <taxon>Eukaryota</taxon>
        <taxon>Metazoa</taxon>
        <taxon>Ecdysozoa</taxon>
        <taxon>Arthropoda</taxon>
        <taxon>Hexapoda</taxon>
        <taxon>Insecta</taxon>
        <taxon>Pterygota</taxon>
        <taxon>Neoptera</taxon>
        <taxon>Endopterygota</taxon>
        <taxon>Hymenoptera</taxon>
        <taxon>Apocrita</taxon>
        <taxon>Aculeata</taxon>
        <taxon>Vespoidea</taxon>
        <taxon>Vespidae</taxon>
        <taxon>Vespinae</taxon>
        <taxon>Vespula</taxon>
    </lineage>
</organism>
<comment type="caution">
    <text evidence="1">The sequence shown here is derived from an EMBL/GenBank/DDBJ whole genome shotgun (WGS) entry which is preliminary data.</text>
</comment>
<evidence type="ECO:0000313" key="1">
    <source>
        <dbReference type="EMBL" id="KAL2713406.1"/>
    </source>
</evidence>
<accession>A0ABD1ZZ01</accession>
<dbReference type="EMBL" id="JAUDFV010000158">
    <property type="protein sequence ID" value="KAL2713406.1"/>
    <property type="molecule type" value="Genomic_DNA"/>
</dbReference>
<dbReference type="Proteomes" id="UP001607302">
    <property type="component" value="Unassembled WGS sequence"/>
</dbReference>